<name>A0A0E9S9P5_ANGAN</name>
<proteinExistence type="predicted"/>
<accession>A0A0E9S9P5</accession>
<dbReference type="AlphaFoldDB" id="A0A0E9S9P5"/>
<protein>
    <submittedName>
        <fullName evidence="1">Uncharacterized protein</fullName>
    </submittedName>
</protein>
<organism evidence="1">
    <name type="scientific">Anguilla anguilla</name>
    <name type="common">European freshwater eel</name>
    <name type="synonym">Muraena anguilla</name>
    <dbReference type="NCBI Taxonomy" id="7936"/>
    <lineage>
        <taxon>Eukaryota</taxon>
        <taxon>Metazoa</taxon>
        <taxon>Chordata</taxon>
        <taxon>Craniata</taxon>
        <taxon>Vertebrata</taxon>
        <taxon>Euteleostomi</taxon>
        <taxon>Actinopterygii</taxon>
        <taxon>Neopterygii</taxon>
        <taxon>Teleostei</taxon>
        <taxon>Anguilliformes</taxon>
        <taxon>Anguillidae</taxon>
        <taxon>Anguilla</taxon>
    </lineage>
</organism>
<dbReference type="EMBL" id="GBXM01070443">
    <property type="protein sequence ID" value="JAH38134.1"/>
    <property type="molecule type" value="Transcribed_RNA"/>
</dbReference>
<evidence type="ECO:0000313" key="1">
    <source>
        <dbReference type="EMBL" id="JAH38134.1"/>
    </source>
</evidence>
<reference evidence="1" key="2">
    <citation type="journal article" date="2015" name="Fish Shellfish Immunol.">
        <title>Early steps in the European eel (Anguilla anguilla)-Vibrio vulnificus interaction in the gills: Role of the RtxA13 toxin.</title>
        <authorList>
            <person name="Callol A."/>
            <person name="Pajuelo D."/>
            <person name="Ebbesson L."/>
            <person name="Teles M."/>
            <person name="MacKenzie S."/>
            <person name="Amaro C."/>
        </authorList>
    </citation>
    <scope>NUCLEOTIDE SEQUENCE</scope>
</reference>
<sequence length="41" mass="4679">MLLTSLAIVVDFIFLSRRSCKWQVKVSFVVSHVSRACSHNI</sequence>
<reference evidence="1" key="1">
    <citation type="submission" date="2014-11" db="EMBL/GenBank/DDBJ databases">
        <authorList>
            <person name="Amaro Gonzalez C."/>
        </authorList>
    </citation>
    <scope>NUCLEOTIDE SEQUENCE</scope>
</reference>